<comment type="caution">
    <text evidence="2">The sequence shown here is derived from an EMBL/GenBank/DDBJ whole genome shotgun (WGS) entry which is preliminary data.</text>
</comment>
<dbReference type="Proteomes" id="UP001183202">
    <property type="component" value="Unassembled WGS sequence"/>
</dbReference>
<dbReference type="PANTHER" id="PTHR43539">
    <property type="entry name" value="FLAVIN-BINDING MONOOXYGENASE-LIKE PROTEIN (AFU_ORTHOLOGUE AFUA_4G09220)"/>
    <property type="match status" value="1"/>
</dbReference>
<dbReference type="SUPFAM" id="SSF51905">
    <property type="entry name" value="FAD/NAD(P)-binding domain"/>
    <property type="match status" value="2"/>
</dbReference>
<dbReference type="PRINTS" id="PR00411">
    <property type="entry name" value="PNDRDTASEI"/>
</dbReference>
<keyword evidence="1" id="KW-0560">Oxidoreductase</keyword>
<keyword evidence="3" id="KW-1185">Reference proteome</keyword>
<proteinExistence type="predicted"/>
<dbReference type="EMBL" id="JAVREJ010000008">
    <property type="protein sequence ID" value="MDT0350542.1"/>
    <property type="molecule type" value="Genomic_DNA"/>
</dbReference>
<sequence>MTEHIPTVVVGAGQAGLALSHCLTARGLEHVVLDRGTVAHSWRTQRWDSFSLLSPNWQTRLPGYRYRGADPEGFMTGAQVVAFFEEYARSFGAPVRCGVTVRRIAPIGDGWLVATDAGALTADTVVVATGDLTHPRIPALAGDLPPPVAQLHTSAYRNPAQLPAGAVLVVGAGPSGQQIAAELARSGRRVHMAVGRHRCLPRRYRGHDTYWWMDRLGMLHRTADSLAAGARRSPNAVLAGGTRDLDVRRLVAEGVVAHGRLLGVDGRTARFADDLPTTLATAEDNARRFRASVDAHVAATGVDVPAEPVPEPEPARWITDAPRELDLGTVAAVIWATGFRRDHGYIDADVVVDGEPVHDRGVTAARGLYFLGLRWQHRRSSSFIDGVGGDADHIADHIARYRVGELAAAV</sequence>
<reference evidence="3" key="1">
    <citation type="submission" date="2023-07" db="EMBL/GenBank/DDBJ databases">
        <title>30 novel species of actinomycetes from the DSMZ collection.</title>
        <authorList>
            <person name="Nouioui I."/>
        </authorList>
    </citation>
    <scope>NUCLEOTIDE SEQUENCE [LARGE SCALE GENOMIC DNA]</scope>
    <source>
        <strain evidence="3">DSM 45834</strain>
    </source>
</reference>
<dbReference type="Gene3D" id="3.50.50.60">
    <property type="entry name" value="FAD/NAD(P)-binding domain"/>
    <property type="match status" value="1"/>
</dbReference>
<evidence type="ECO:0000313" key="2">
    <source>
        <dbReference type="EMBL" id="MDT0350542.1"/>
    </source>
</evidence>
<dbReference type="PANTHER" id="PTHR43539:SF78">
    <property type="entry name" value="FLAVIN-CONTAINING MONOOXYGENASE"/>
    <property type="match status" value="1"/>
</dbReference>
<name>A0ABU2N9C2_9PSEU</name>
<dbReference type="InterPro" id="IPR050982">
    <property type="entry name" value="Auxin_biosynth/cation_transpt"/>
</dbReference>
<evidence type="ECO:0000313" key="3">
    <source>
        <dbReference type="Proteomes" id="UP001183202"/>
    </source>
</evidence>
<dbReference type="Pfam" id="PF13738">
    <property type="entry name" value="Pyr_redox_3"/>
    <property type="match status" value="1"/>
</dbReference>
<gene>
    <name evidence="2" type="ORF">RM445_13505</name>
</gene>
<protein>
    <submittedName>
        <fullName evidence="2">NAD(P)-binding domain-containing protein</fullName>
    </submittedName>
</protein>
<accession>A0ABU2N9C2</accession>
<evidence type="ECO:0000256" key="1">
    <source>
        <dbReference type="ARBA" id="ARBA00023002"/>
    </source>
</evidence>
<dbReference type="InterPro" id="IPR036188">
    <property type="entry name" value="FAD/NAD-bd_sf"/>
</dbReference>
<dbReference type="RefSeq" id="WP_311556570.1">
    <property type="nucleotide sequence ID" value="NZ_JAVREJ010000008.1"/>
</dbReference>
<organism evidence="2 3">
    <name type="scientific">Pseudonocardia charpentierae</name>
    <dbReference type="NCBI Taxonomy" id="3075545"/>
    <lineage>
        <taxon>Bacteria</taxon>
        <taxon>Bacillati</taxon>
        <taxon>Actinomycetota</taxon>
        <taxon>Actinomycetes</taxon>
        <taxon>Pseudonocardiales</taxon>
        <taxon>Pseudonocardiaceae</taxon>
        <taxon>Pseudonocardia</taxon>
    </lineage>
</organism>